<keyword evidence="1 5" id="KW-0540">Nuclease</keyword>
<feature type="region of interest" description="Disordered" evidence="6">
    <location>
        <begin position="218"/>
        <end position="251"/>
    </location>
</feature>
<keyword evidence="5" id="KW-0539">Nucleus</keyword>
<feature type="domain" description="VRR-NUC" evidence="7">
    <location>
        <begin position="797"/>
        <end position="899"/>
    </location>
</feature>
<dbReference type="EMBL" id="KQ964693">
    <property type="protein sequence ID" value="KXN66747.1"/>
    <property type="molecule type" value="Genomic_DNA"/>
</dbReference>
<dbReference type="GO" id="GO:0005634">
    <property type="term" value="C:nucleus"/>
    <property type="evidence" value="ECO:0007669"/>
    <property type="project" value="UniProtKB-SubCell"/>
</dbReference>
<comment type="similarity">
    <text evidence="5">Belongs to the FAN1 family.</text>
</comment>
<dbReference type="GO" id="GO:0017108">
    <property type="term" value="F:5'-flap endonuclease activity"/>
    <property type="evidence" value="ECO:0007669"/>
    <property type="project" value="TreeGrafter"/>
</dbReference>
<keyword evidence="5" id="KW-0464">Manganese</keyword>
<name>A0A137NVE3_CONC2</name>
<dbReference type="GO" id="GO:0070336">
    <property type="term" value="F:flap-structured DNA binding"/>
    <property type="evidence" value="ECO:0007669"/>
    <property type="project" value="TreeGrafter"/>
</dbReference>
<comment type="function">
    <text evidence="5">Nuclease required for the repair of DNA interstrand cross-links (ICL). Acts as a 5'-3' exonuclease that anchors at a cut end of DNA and cleaves DNA successively at every third nucleotide, allowing to excise an ICL from one strand through flanking incisions.</text>
</comment>
<evidence type="ECO:0000256" key="3">
    <source>
        <dbReference type="ARBA" id="ARBA00022801"/>
    </source>
</evidence>
<comment type="catalytic activity">
    <reaction evidence="5">
        <text>Hydrolytically removes 5'-nucleotides successively from the 3'-hydroxy termini of 3'-hydroxy-terminated oligonucleotides.</text>
        <dbReference type="EC" id="3.1.4.1"/>
    </reaction>
</comment>
<keyword evidence="9" id="KW-1185">Reference proteome</keyword>
<dbReference type="OMA" id="ECRVESM"/>
<dbReference type="GO" id="GO:0008409">
    <property type="term" value="F:5'-3' exonuclease activity"/>
    <property type="evidence" value="ECO:0007669"/>
    <property type="project" value="TreeGrafter"/>
</dbReference>
<dbReference type="InterPro" id="IPR033315">
    <property type="entry name" value="Fan1-like"/>
</dbReference>
<evidence type="ECO:0000313" key="9">
    <source>
        <dbReference type="Proteomes" id="UP000070444"/>
    </source>
</evidence>
<accession>A0A137NVE3</accession>
<keyword evidence="3 5" id="KW-0378">Hydrolase</keyword>
<comment type="cofactor">
    <cofactor evidence="5">
        <name>Mg(2+)</name>
        <dbReference type="ChEBI" id="CHEBI:18420"/>
    </cofactor>
    <cofactor evidence="5">
        <name>Mn(2+)</name>
        <dbReference type="ChEBI" id="CHEBI:29035"/>
    </cofactor>
</comment>
<evidence type="ECO:0000256" key="6">
    <source>
        <dbReference type="SAM" id="MobiDB-lite"/>
    </source>
</evidence>
<protein>
    <recommendedName>
        <fullName evidence="5">Fanconi-associated nuclease</fullName>
        <ecNumber evidence="5">3.1.4.1</ecNumber>
    </recommendedName>
</protein>
<feature type="region of interest" description="Disordered" evidence="6">
    <location>
        <begin position="13"/>
        <end position="96"/>
    </location>
</feature>
<dbReference type="EC" id="3.1.4.1" evidence="5"/>
<dbReference type="PANTHER" id="PTHR15749">
    <property type="entry name" value="FANCONI-ASSOCIATED NUCLEASE 1"/>
    <property type="match status" value="1"/>
</dbReference>
<keyword evidence="4 5" id="KW-0460">Magnesium</keyword>
<dbReference type="GO" id="GO:0036297">
    <property type="term" value="P:interstrand cross-link repair"/>
    <property type="evidence" value="ECO:0007669"/>
    <property type="project" value="InterPro"/>
</dbReference>
<evidence type="ECO:0000313" key="8">
    <source>
        <dbReference type="EMBL" id="KXN66747.1"/>
    </source>
</evidence>
<proteinExistence type="inferred from homology"/>
<dbReference type="Proteomes" id="UP000070444">
    <property type="component" value="Unassembled WGS sequence"/>
</dbReference>
<dbReference type="GO" id="GO:0004528">
    <property type="term" value="F:phosphodiesterase I activity"/>
    <property type="evidence" value="ECO:0007669"/>
    <property type="project" value="UniProtKB-EC"/>
</dbReference>
<reference evidence="8 9" key="1">
    <citation type="journal article" date="2015" name="Genome Biol. Evol.">
        <title>Phylogenomic analyses indicate that early fungi evolved digesting cell walls of algal ancestors of land plants.</title>
        <authorList>
            <person name="Chang Y."/>
            <person name="Wang S."/>
            <person name="Sekimoto S."/>
            <person name="Aerts A.L."/>
            <person name="Choi C."/>
            <person name="Clum A."/>
            <person name="LaButti K.M."/>
            <person name="Lindquist E.A."/>
            <person name="Yee Ngan C."/>
            <person name="Ohm R.A."/>
            <person name="Salamov A.A."/>
            <person name="Grigoriev I.V."/>
            <person name="Spatafora J.W."/>
            <person name="Berbee M.L."/>
        </authorList>
    </citation>
    <scope>NUCLEOTIDE SEQUENCE [LARGE SCALE GENOMIC DNA]</scope>
    <source>
        <strain evidence="8 9">NRRL 28638</strain>
    </source>
</reference>
<gene>
    <name evidence="8" type="ORF">CONCODRAFT_80405</name>
</gene>
<evidence type="ECO:0000256" key="4">
    <source>
        <dbReference type="ARBA" id="ARBA00022842"/>
    </source>
</evidence>
<organism evidence="8 9">
    <name type="scientific">Conidiobolus coronatus (strain ATCC 28846 / CBS 209.66 / NRRL 28638)</name>
    <name type="common">Delacroixia coronata</name>
    <dbReference type="NCBI Taxonomy" id="796925"/>
    <lineage>
        <taxon>Eukaryota</taxon>
        <taxon>Fungi</taxon>
        <taxon>Fungi incertae sedis</taxon>
        <taxon>Zoopagomycota</taxon>
        <taxon>Entomophthoromycotina</taxon>
        <taxon>Entomophthoromycetes</taxon>
        <taxon>Entomophthorales</taxon>
        <taxon>Ancylistaceae</taxon>
        <taxon>Conidiobolus</taxon>
    </lineage>
</organism>
<keyword evidence="2 5" id="KW-0479">Metal-binding</keyword>
<evidence type="ECO:0000256" key="2">
    <source>
        <dbReference type="ARBA" id="ARBA00022723"/>
    </source>
</evidence>
<dbReference type="InterPro" id="IPR049132">
    <property type="entry name" value="FAN1-like_euk"/>
</dbReference>
<dbReference type="Pfam" id="PF08774">
    <property type="entry name" value="VRR_NUC"/>
    <property type="match status" value="1"/>
</dbReference>
<dbReference type="STRING" id="796925.A0A137NVE3"/>
<dbReference type="GO" id="GO:0046872">
    <property type="term" value="F:metal ion binding"/>
    <property type="evidence" value="ECO:0007669"/>
    <property type="project" value="UniProtKB-KW"/>
</dbReference>
<feature type="compositionally biased region" description="Low complexity" evidence="6">
    <location>
        <begin position="50"/>
        <end position="69"/>
    </location>
</feature>
<evidence type="ECO:0000259" key="7">
    <source>
        <dbReference type="Pfam" id="PF08774"/>
    </source>
</evidence>
<feature type="compositionally biased region" description="Polar residues" evidence="6">
    <location>
        <begin position="218"/>
        <end position="250"/>
    </location>
</feature>
<dbReference type="PANTHER" id="PTHR15749:SF4">
    <property type="entry name" value="FANCONI-ASSOCIATED NUCLEASE 1"/>
    <property type="match status" value="1"/>
</dbReference>
<keyword evidence="5" id="KW-0227">DNA damage</keyword>
<dbReference type="InterPro" id="IPR014883">
    <property type="entry name" value="VRR_NUC"/>
</dbReference>
<keyword evidence="5" id="KW-0234">DNA repair</keyword>
<evidence type="ECO:0000256" key="5">
    <source>
        <dbReference type="RuleBase" id="RU365033"/>
    </source>
</evidence>
<dbReference type="OrthoDB" id="76364at2759"/>
<evidence type="ECO:0000256" key="1">
    <source>
        <dbReference type="ARBA" id="ARBA00022722"/>
    </source>
</evidence>
<dbReference type="CDD" id="cd22326">
    <property type="entry name" value="FAN1-like"/>
    <property type="match status" value="1"/>
</dbReference>
<comment type="subcellular location">
    <subcellularLocation>
        <location evidence="5">Nucleus</location>
    </subcellularLocation>
</comment>
<sequence>MSLYNYFAVKGVSKSSIKKESKPDFELANDDSGSKSVISNKQDIQHEQNDTLLLSKSSESSSKITEIDTLSPEPELSEFNSISENDSNEFKNSVKDGYKDSTEKNILDFGSYKDPNYSDNTNYKNMEKDFDKSKITPISATSQLSTTTIENLTDALHKNNSNETGVKSIVINDPTLLNENPRGLSLHDTLQRVDQEKGDLELIVSDISSLQLEKKAVNSQHFDSNKDQSSLSQNNESKLKQNTSTSNPNSIELCEDIPVAEAAKSDPNEIEYDENNSDHFNHLLEVFEENIKIVMESESNLFSETELQWWQKYNDLSLYAKHILVRLYIKKQAWYRRYELTNHIPNDKIFDECIDELVISALLLKASTETFSLEAILNELSIDELKEVIKKSLSKKARMLRSKQALVNSILKAAESAPIYSMFDTVKENSLGPLELKVFNSCLKVTRGLFSINLEAWKFFNLVNNVFTHYSERYGKNAIMKGFKNKVKNDNYMSYSLTRSGEIFPTSESLILMHSFTSAKLKEILKKIEPEIEIWRQVIDLDYSSYKSNYFLRFTPAFAYTKLINDYYLPCLVKLKFVQEEANMLGELLGQSLFLQNKRANWWNRLSYIQGSILSKDDGKNNMKAYSNCISALEEALSNGIYSENAAELYERMTILERKLNIKKKESRNFRDLRPFMPPVARITGISSTIKSNSEAKRPLWIIESTGESVSTEDFVLNHFAMEDWEGCHSNSTILTTLFALIFLDILFLPLPGVFETPYQTHPLDLGTEAFYLDRLTLIEARLNEISIGNFMELIKDNYEAHIESNLNIIGLDWSHSLNDLIEISYCIGASSLSKIFKLFCLEYFTYTAILPELCIWKPMEQVCKFIKVKTLSETLSDKQRRSIGFLMRCRIRVAVYSVLDPNVKP</sequence>
<dbReference type="AlphaFoldDB" id="A0A137NVE3"/>